<feature type="domain" description="DM2" evidence="3">
    <location>
        <begin position="407"/>
        <end position="489"/>
    </location>
</feature>
<dbReference type="Gene3D" id="1.10.245.10">
    <property type="entry name" value="SWIB/MDM2 domain"/>
    <property type="match status" value="1"/>
</dbReference>
<dbReference type="Pfam" id="PF25304">
    <property type="entry name" value="WHD_eIF2D"/>
    <property type="match status" value="1"/>
</dbReference>
<feature type="region of interest" description="Disordered" evidence="1">
    <location>
        <begin position="230"/>
        <end position="272"/>
    </location>
</feature>
<evidence type="ECO:0000313" key="4">
    <source>
        <dbReference type="EMBL" id="OBA27135.1"/>
    </source>
</evidence>
<dbReference type="PANTHER" id="PTHR12217:SF4">
    <property type="entry name" value="EUKARYOTIC TRANSLATION INITIATION FACTOR 2D"/>
    <property type="match status" value="1"/>
</dbReference>
<feature type="domain" description="SUI1" evidence="2">
    <location>
        <begin position="537"/>
        <end position="625"/>
    </location>
</feature>
<dbReference type="Pfam" id="PF02201">
    <property type="entry name" value="SWIB"/>
    <property type="match status" value="1"/>
</dbReference>
<dbReference type="InterPro" id="IPR001950">
    <property type="entry name" value="SUI1"/>
</dbReference>
<sequence length="651" mass="74242">MFKKQPSFKTSNNIKSSDLKKLNKEIVSTVLLQEELPSLASDEFTLDSKSVQKTQFESTVSKGLVYSINLTSKENNNTLRVPSWVEVTQLSSDYKLFQFNKSLKNKIKLFPTVYTTWLYENLIPVVITNSYVLDEVIMINGSDLSIRGCALPNQYENFYNTPEYVQKLTKGTIVGIADFKQPKFIKAVGVLMEDADKTGETGMIVSVLHTWNDFLKTNFKVTFEPPSNVKAFEENEETETPDMEKLDINEVTSDEEQQQEKEGEETEPETSALTPKEVDGYLYMSLYYMITQKIKIEFPCTGSNFISQFILKYLPYDSPVDQIKLKNSSFKKSAKLFKAWEKESLIKCKTLKSGDVQILAILTDPSKVKDNENLRCFITYKTLAESNSKKNNGNSSEENIDFINAEILYKPKSGEASRLVMHVEEKDYLNKTQIKEASEKYITENNLVNTKNKRQIIVDQCLAKLLKCEENSIIDRKDVSTKILANSSAFNFCLQIYKGSNYKGPIYQQPIKTSLMSSTGSQTDIPPIFVKQESFRNKIITRISNLWVYNIDLEQLADVLKLKCNASVTFDELKLPTLPCVVNNFEDSQDPFKITSFTKLQVQKTDILVQGPHEKLILSILKKNNKININSPSYVKTKNDIKGRRKNASST</sequence>
<protein>
    <submittedName>
        <fullName evidence="4">Uncharacterized protein</fullName>
    </submittedName>
</protein>
<dbReference type="SUPFAM" id="SSF55159">
    <property type="entry name" value="eIF1-like"/>
    <property type="match status" value="1"/>
</dbReference>
<evidence type="ECO:0000259" key="3">
    <source>
        <dbReference type="PROSITE" id="PS51925"/>
    </source>
</evidence>
<dbReference type="InterPro" id="IPR039757">
    <property type="entry name" value="EIF2D"/>
</dbReference>
<evidence type="ECO:0000313" key="5">
    <source>
        <dbReference type="Proteomes" id="UP000092321"/>
    </source>
</evidence>
<dbReference type="PROSITE" id="PS51925">
    <property type="entry name" value="SWIB_MDM2"/>
    <property type="match status" value="1"/>
</dbReference>
<keyword evidence="5" id="KW-1185">Reference proteome</keyword>
<evidence type="ECO:0000256" key="1">
    <source>
        <dbReference type="SAM" id="MobiDB-lite"/>
    </source>
</evidence>
<dbReference type="OrthoDB" id="199771at2759"/>
<accession>A0A1B7TEP3</accession>
<name>A0A1B7TEP3_9ASCO</name>
<dbReference type="Proteomes" id="UP000092321">
    <property type="component" value="Unassembled WGS sequence"/>
</dbReference>
<organism evidence="4 5">
    <name type="scientific">Hanseniaspora valbyensis NRRL Y-1626</name>
    <dbReference type="NCBI Taxonomy" id="766949"/>
    <lineage>
        <taxon>Eukaryota</taxon>
        <taxon>Fungi</taxon>
        <taxon>Dikarya</taxon>
        <taxon>Ascomycota</taxon>
        <taxon>Saccharomycotina</taxon>
        <taxon>Saccharomycetes</taxon>
        <taxon>Saccharomycodales</taxon>
        <taxon>Saccharomycodaceae</taxon>
        <taxon>Hanseniaspora</taxon>
    </lineage>
</organism>
<dbReference type="Gene3D" id="3.10.400.20">
    <property type="match status" value="1"/>
</dbReference>
<reference evidence="5" key="1">
    <citation type="journal article" date="2016" name="Proc. Natl. Acad. Sci. U.S.A.">
        <title>Comparative genomics of biotechnologically important yeasts.</title>
        <authorList>
            <person name="Riley R."/>
            <person name="Haridas S."/>
            <person name="Wolfe K.H."/>
            <person name="Lopes M.R."/>
            <person name="Hittinger C.T."/>
            <person name="Goeker M."/>
            <person name="Salamov A.A."/>
            <person name="Wisecaver J.H."/>
            <person name="Long T.M."/>
            <person name="Calvey C.H."/>
            <person name="Aerts A.L."/>
            <person name="Barry K.W."/>
            <person name="Choi C."/>
            <person name="Clum A."/>
            <person name="Coughlan A.Y."/>
            <person name="Deshpande S."/>
            <person name="Douglass A.P."/>
            <person name="Hanson S.J."/>
            <person name="Klenk H.-P."/>
            <person name="LaButti K.M."/>
            <person name="Lapidus A."/>
            <person name="Lindquist E.A."/>
            <person name="Lipzen A.M."/>
            <person name="Meier-Kolthoff J.P."/>
            <person name="Ohm R.A."/>
            <person name="Otillar R.P."/>
            <person name="Pangilinan J.L."/>
            <person name="Peng Y."/>
            <person name="Rokas A."/>
            <person name="Rosa C.A."/>
            <person name="Scheuner C."/>
            <person name="Sibirny A.A."/>
            <person name="Slot J.C."/>
            <person name="Stielow J.B."/>
            <person name="Sun H."/>
            <person name="Kurtzman C.P."/>
            <person name="Blackwell M."/>
            <person name="Grigoriev I.V."/>
            <person name="Jeffries T.W."/>
        </authorList>
    </citation>
    <scope>NUCLEOTIDE SEQUENCE [LARGE SCALE GENOMIC DNA]</scope>
    <source>
        <strain evidence="5">NRRL Y-1626</strain>
    </source>
</reference>
<dbReference type="InterPro" id="IPR003121">
    <property type="entry name" value="SWIB_MDM2_domain"/>
</dbReference>
<dbReference type="SUPFAM" id="SSF47592">
    <property type="entry name" value="SWIB/MDM2 domain"/>
    <property type="match status" value="1"/>
</dbReference>
<dbReference type="PANTHER" id="PTHR12217">
    <property type="entry name" value="EUKARYOTIC TRANSLATION INITIATION FACTOR 2D"/>
    <property type="match status" value="1"/>
</dbReference>
<evidence type="ECO:0000259" key="2">
    <source>
        <dbReference type="PROSITE" id="PS50296"/>
    </source>
</evidence>
<feature type="compositionally biased region" description="Acidic residues" evidence="1">
    <location>
        <begin position="252"/>
        <end position="268"/>
    </location>
</feature>
<dbReference type="InterPro" id="IPR036877">
    <property type="entry name" value="SUI1_dom_sf"/>
</dbReference>
<dbReference type="InterPro" id="IPR036885">
    <property type="entry name" value="SWIB_MDM2_dom_sf"/>
</dbReference>
<gene>
    <name evidence="4" type="ORF">HANVADRAFT_52447</name>
</gene>
<dbReference type="InterPro" id="IPR057429">
    <property type="entry name" value="WH_eIF2D"/>
</dbReference>
<dbReference type="PROSITE" id="PS50296">
    <property type="entry name" value="SUI1"/>
    <property type="match status" value="1"/>
</dbReference>
<dbReference type="GO" id="GO:0001731">
    <property type="term" value="P:formation of translation preinitiation complex"/>
    <property type="evidence" value="ECO:0007669"/>
    <property type="project" value="InterPro"/>
</dbReference>
<dbReference type="EMBL" id="LXPE01000010">
    <property type="protein sequence ID" value="OBA27135.1"/>
    <property type="molecule type" value="Genomic_DNA"/>
</dbReference>
<proteinExistence type="predicted"/>
<comment type="caution">
    <text evidence="4">The sequence shown here is derived from an EMBL/GenBank/DDBJ whole genome shotgun (WGS) entry which is preliminary data.</text>
</comment>
<dbReference type="AlphaFoldDB" id="A0A1B7TEP3"/>
<dbReference type="GO" id="GO:0003743">
    <property type="term" value="F:translation initiation factor activity"/>
    <property type="evidence" value="ECO:0007669"/>
    <property type="project" value="InterPro"/>
</dbReference>